<reference evidence="2" key="1">
    <citation type="journal article" date="2017" name="Genome Biol.">
        <title>Comparative genomics reveals high biological diversity and specific adaptations in the industrially and medically important fungal genus Aspergillus.</title>
        <authorList>
            <person name="de Vries R.P."/>
            <person name="Riley R."/>
            <person name="Wiebenga A."/>
            <person name="Aguilar-Osorio G."/>
            <person name="Amillis S."/>
            <person name="Uchima C.A."/>
            <person name="Anderluh G."/>
            <person name="Asadollahi M."/>
            <person name="Askin M."/>
            <person name="Barry K."/>
            <person name="Battaglia E."/>
            <person name="Bayram O."/>
            <person name="Benocci T."/>
            <person name="Braus-Stromeyer S.A."/>
            <person name="Caldana C."/>
            <person name="Canovas D."/>
            <person name="Cerqueira G.C."/>
            <person name="Chen F."/>
            <person name="Chen W."/>
            <person name="Choi C."/>
            <person name="Clum A."/>
            <person name="Dos Santos R.A."/>
            <person name="Damasio A.R."/>
            <person name="Diallinas G."/>
            <person name="Emri T."/>
            <person name="Fekete E."/>
            <person name="Flipphi M."/>
            <person name="Freyberg S."/>
            <person name="Gallo A."/>
            <person name="Gournas C."/>
            <person name="Habgood R."/>
            <person name="Hainaut M."/>
            <person name="Harispe M.L."/>
            <person name="Henrissat B."/>
            <person name="Hilden K.S."/>
            <person name="Hope R."/>
            <person name="Hossain A."/>
            <person name="Karabika E."/>
            <person name="Karaffa L."/>
            <person name="Karanyi Z."/>
            <person name="Krasevec N."/>
            <person name="Kuo A."/>
            <person name="Kusch H."/>
            <person name="LaButti K."/>
            <person name="Lagendijk E.L."/>
            <person name="Lapidus A."/>
            <person name="Levasseur A."/>
            <person name="Lindquist E."/>
            <person name="Lipzen A."/>
            <person name="Logrieco A.F."/>
            <person name="MacCabe A."/>
            <person name="Maekelae M.R."/>
            <person name="Malavazi I."/>
            <person name="Melin P."/>
            <person name="Meyer V."/>
            <person name="Mielnichuk N."/>
            <person name="Miskei M."/>
            <person name="Molnar A.P."/>
            <person name="Mule G."/>
            <person name="Ngan C.Y."/>
            <person name="Orejas M."/>
            <person name="Orosz E."/>
            <person name="Ouedraogo J.P."/>
            <person name="Overkamp K.M."/>
            <person name="Park H.-S."/>
            <person name="Perrone G."/>
            <person name="Piumi F."/>
            <person name="Punt P.J."/>
            <person name="Ram A.F."/>
            <person name="Ramon A."/>
            <person name="Rauscher S."/>
            <person name="Record E."/>
            <person name="Riano-Pachon D.M."/>
            <person name="Robert V."/>
            <person name="Roehrig J."/>
            <person name="Ruller R."/>
            <person name="Salamov A."/>
            <person name="Salih N.S."/>
            <person name="Samson R.A."/>
            <person name="Sandor E."/>
            <person name="Sanguinetti M."/>
            <person name="Schuetze T."/>
            <person name="Sepcic K."/>
            <person name="Shelest E."/>
            <person name="Sherlock G."/>
            <person name="Sophianopoulou V."/>
            <person name="Squina F.M."/>
            <person name="Sun H."/>
            <person name="Susca A."/>
            <person name="Todd R.B."/>
            <person name="Tsang A."/>
            <person name="Unkles S.E."/>
            <person name="van de Wiele N."/>
            <person name="van Rossen-Uffink D."/>
            <person name="Oliveira J.V."/>
            <person name="Vesth T.C."/>
            <person name="Visser J."/>
            <person name="Yu J.-H."/>
            <person name="Zhou M."/>
            <person name="Andersen M.R."/>
            <person name="Archer D.B."/>
            <person name="Baker S.E."/>
            <person name="Benoit I."/>
            <person name="Brakhage A.A."/>
            <person name="Braus G.H."/>
            <person name="Fischer R."/>
            <person name="Frisvad J.C."/>
            <person name="Goldman G.H."/>
            <person name="Houbraken J."/>
            <person name="Oakley B."/>
            <person name="Pocsi I."/>
            <person name="Scazzocchio C."/>
            <person name="Seiboth B."/>
            <person name="vanKuyk P.A."/>
            <person name="Wortman J."/>
            <person name="Dyer P.S."/>
            <person name="Grigoriev I.V."/>
        </authorList>
    </citation>
    <scope>NUCLEOTIDE SEQUENCE [LARGE SCALE GENOMIC DNA]</scope>
    <source>
        <strain evidence="2">CBS 106.47</strain>
    </source>
</reference>
<name>A0A1M3SYH5_ASPLC</name>
<accession>A0A1M3SYH5</accession>
<dbReference type="VEuPathDB" id="FungiDB:ASPFODRAFT_148880"/>
<evidence type="ECO:0000313" key="1">
    <source>
        <dbReference type="EMBL" id="OJZ79570.1"/>
    </source>
</evidence>
<dbReference type="Proteomes" id="UP000184063">
    <property type="component" value="Unassembled WGS sequence"/>
</dbReference>
<dbReference type="AlphaFoldDB" id="A0A1M3SYH5"/>
<gene>
    <name evidence="1" type="ORF">ASPFODRAFT_148880</name>
</gene>
<dbReference type="EMBL" id="KV878290">
    <property type="protein sequence ID" value="OJZ79570.1"/>
    <property type="molecule type" value="Genomic_DNA"/>
</dbReference>
<proteinExistence type="predicted"/>
<sequence length="79" mass="8744">MWSPGITLAQVHSSLIEGLSLLPNLTIRRGPNEKGRYKFAPLSIKGGIVRSEGREDEKLPKVNFGQLLVHYAENDVSVD</sequence>
<organism evidence="1 2">
    <name type="scientific">Aspergillus luchuensis (strain CBS 106.47)</name>
    <dbReference type="NCBI Taxonomy" id="1137211"/>
    <lineage>
        <taxon>Eukaryota</taxon>
        <taxon>Fungi</taxon>
        <taxon>Dikarya</taxon>
        <taxon>Ascomycota</taxon>
        <taxon>Pezizomycotina</taxon>
        <taxon>Eurotiomycetes</taxon>
        <taxon>Eurotiomycetidae</taxon>
        <taxon>Eurotiales</taxon>
        <taxon>Aspergillaceae</taxon>
        <taxon>Aspergillus</taxon>
        <taxon>Aspergillus subgen. Circumdati</taxon>
    </lineage>
</organism>
<protein>
    <submittedName>
        <fullName evidence="1">Uncharacterized protein</fullName>
    </submittedName>
</protein>
<evidence type="ECO:0000313" key="2">
    <source>
        <dbReference type="Proteomes" id="UP000184063"/>
    </source>
</evidence>